<gene>
    <name evidence="3" type="ORF">FC40_GL001073</name>
</gene>
<dbReference type="AlphaFoldDB" id="A0A0R1WQ39"/>
<accession>A0A0R1WQ39</accession>
<dbReference type="eggNOG" id="COG0248">
    <property type="taxonomic scope" value="Bacteria"/>
</dbReference>
<evidence type="ECO:0000313" key="4">
    <source>
        <dbReference type="Proteomes" id="UP000051054"/>
    </source>
</evidence>
<organism evidence="3 4">
    <name type="scientific">Ligilactobacillus hayakitensis DSM 18933 = JCM 14209</name>
    <dbReference type="NCBI Taxonomy" id="1423755"/>
    <lineage>
        <taxon>Bacteria</taxon>
        <taxon>Bacillati</taxon>
        <taxon>Bacillota</taxon>
        <taxon>Bacilli</taxon>
        <taxon>Lactobacillales</taxon>
        <taxon>Lactobacillaceae</taxon>
        <taxon>Ligilactobacillus</taxon>
    </lineage>
</organism>
<dbReference type="SUPFAM" id="SSF53067">
    <property type="entry name" value="Actin-like ATPase domain"/>
    <property type="match status" value="2"/>
</dbReference>
<evidence type="ECO:0000259" key="2">
    <source>
        <dbReference type="Pfam" id="PF02541"/>
    </source>
</evidence>
<proteinExistence type="inferred from homology"/>
<feature type="domain" description="Ppx/GppA phosphatase N-terminal" evidence="2">
    <location>
        <begin position="27"/>
        <end position="311"/>
    </location>
</feature>
<comment type="caution">
    <text evidence="3">The sequence shown here is derived from an EMBL/GenBank/DDBJ whole genome shotgun (WGS) entry which is preliminary data.</text>
</comment>
<dbReference type="GO" id="GO:0006357">
    <property type="term" value="P:regulation of transcription by RNA polymerase II"/>
    <property type="evidence" value="ECO:0007669"/>
    <property type="project" value="TreeGrafter"/>
</dbReference>
<dbReference type="Gene3D" id="3.30.420.40">
    <property type="match status" value="1"/>
</dbReference>
<dbReference type="Gene3D" id="3.30.420.150">
    <property type="entry name" value="Exopolyphosphatase. Domain 2"/>
    <property type="match status" value="1"/>
</dbReference>
<name>A0A0R1WQ39_9LACO</name>
<dbReference type="InterPro" id="IPR003695">
    <property type="entry name" value="Ppx_GppA_N"/>
</dbReference>
<reference evidence="3 4" key="1">
    <citation type="journal article" date="2015" name="Genome Announc.">
        <title>Expanding the biotechnology potential of lactobacilli through comparative genomics of 213 strains and associated genera.</title>
        <authorList>
            <person name="Sun Z."/>
            <person name="Harris H.M."/>
            <person name="McCann A."/>
            <person name="Guo C."/>
            <person name="Argimon S."/>
            <person name="Zhang W."/>
            <person name="Yang X."/>
            <person name="Jeffery I.B."/>
            <person name="Cooney J.C."/>
            <person name="Kagawa T.F."/>
            <person name="Liu W."/>
            <person name="Song Y."/>
            <person name="Salvetti E."/>
            <person name="Wrobel A."/>
            <person name="Rasinkangas P."/>
            <person name="Parkhill J."/>
            <person name="Rea M.C."/>
            <person name="O'Sullivan O."/>
            <person name="Ritari J."/>
            <person name="Douillard F.P."/>
            <person name="Paul Ross R."/>
            <person name="Yang R."/>
            <person name="Briner A.E."/>
            <person name="Felis G.E."/>
            <person name="de Vos W.M."/>
            <person name="Barrangou R."/>
            <person name="Klaenhammer T.R."/>
            <person name="Caufield P.W."/>
            <person name="Cui Y."/>
            <person name="Zhang H."/>
            <person name="O'Toole P.W."/>
        </authorList>
    </citation>
    <scope>NUCLEOTIDE SEQUENCE [LARGE SCALE GENOMIC DNA]</scope>
    <source>
        <strain evidence="3 4">DSM 18933</strain>
    </source>
</reference>
<dbReference type="STRING" id="1423755.FC40_GL001073"/>
<evidence type="ECO:0000256" key="1">
    <source>
        <dbReference type="ARBA" id="ARBA00007125"/>
    </source>
</evidence>
<evidence type="ECO:0000313" key="3">
    <source>
        <dbReference type="EMBL" id="KRM17865.1"/>
    </source>
</evidence>
<dbReference type="Pfam" id="PF02541">
    <property type="entry name" value="Ppx-GppA"/>
    <property type="match status" value="1"/>
</dbReference>
<dbReference type="EMBL" id="AZGD01000100">
    <property type="protein sequence ID" value="KRM17865.1"/>
    <property type="molecule type" value="Genomic_DNA"/>
</dbReference>
<sequence length="314" mass="35546">MLTMQNLVILDFGSNSTRLSINEVQANVSTFKEVFRTKEMTRMAEGMGQEKNRQLQPQAIERTLDAVRKFKEIYSQYENVKIKAIATAAVRAASNAQEFIDQVKQITGATIEVLSGDTEAYYDYVGVTHYLNLKDAIIVDMGGGSFEVILMKDGKDEHLISIQHGAVSLSEKFNAHDKILAKDLFEFQNYLQALFDEKLSWLKDGHDLPLVLLGGATRTVARKKIGTLHTEEKSIHELKIMRDEIFTIYQNWLAMNKQERKQDLGSEASRADIIIGGLTPIIEIMRRCHCPYVTFSESGVREGLLFEMLETNSN</sequence>
<protein>
    <submittedName>
        <fullName evidence="3">Exopolyphosphatase</fullName>
    </submittedName>
</protein>
<keyword evidence="4" id="KW-1185">Reference proteome</keyword>
<dbReference type="InterPro" id="IPR043129">
    <property type="entry name" value="ATPase_NBD"/>
</dbReference>
<dbReference type="PANTHER" id="PTHR30005:SF0">
    <property type="entry name" value="RETROGRADE REGULATION PROTEIN 2"/>
    <property type="match status" value="1"/>
</dbReference>
<comment type="similarity">
    <text evidence="1">Belongs to the GppA/Ppx family.</text>
</comment>
<dbReference type="PATRIC" id="fig|1423755.3.peg.1134"/>
<dbReference type="Proteomes" id="UP000051054">
    <property type="component" value="Unassembled WGS sequence"/>
</dbReference>
<dbReference type="InterPro" id="IPR050273">
    <property type="entry name" value="GppA/Ppx_hydrolase"/>
</dbReference>
<dbReference type="PANTHER" id="PTHR30005">
    <property type="entry name" value="EXOPOLYPHOSPHATASE"/>
    <property type="match status" value="1"/>
</dbReference>
<dbReference type="CDD" id="cd24052">
    <property type="entry name" value="ASKHA_NBD_HpPPX-GppA-like"/>
    <property type="match status" value="1"/>
</dbReference>